<evidence type="ECO:0000256" key="4">
    <source>
        <dbReference type="ARBA" id="ARBA00023239"/>
    </source>
</evidence>
<sequence length="392" mass="43267">MTSRFDEIIDRVGTHSAKWDMMETIYGVSPEDGLAMWVADMDFRPPEVVQAAVQAMADHGLYGYFGDASAYTASILWWMENRHGWKVEEDWIFTTHGLVNGTGMCVDTFTQPGDGVVLFTPVYHAFARVIEAAGREVVECPLSLVDGRYGMDFDAYDAQMTGREKMVVLCSPHNPGGRVWSEAELRGVADFAKRHDLILVSDEIHADLVMPGNRHIPMATLDAGVTDRLVMMTACTKTFNIAGAHTGNVIIPDAALRARFAKRMGALGMSPNSFGLHMVTAGYSPEGAAWVDELTAYLDGNRQIFDEMVNAIPGVISMPMESTYLAWVDFSGTGMEQAEFTRRVEQEARIAVNHGGTFGQGGESYLRFNFATPRARVEEAGRRLHEAFADLQ</sequence>
<dbReference type="SUPFAM" id="SSF53383">
    <property type="entry name" value="PLP-dependent transferases"/>
    <property type="match status" value="1"/>
</dbReference>
<dbReference type="RefSeq" id="WP_107978469.1">
    <property type="nucleotide sequence ID" value="NZ_BMEZ01000032.1"/>
</dbReference>
<dbReference type="CDD" id="cd00609">
    <property type="entry name" value="AAT_like"/>
    <property type="match status" value="1"/>
</dbReference>
<reference evidence="7 8" key="1">
    <citation type="submission" date="2018-04" db="EMBL/GenBank/DDBJ databases">
        <title>Genomic Encyclopedia of Archaeal and Bacterial Type Strains, Phase II (KMG-II): from individual species to whole genera.</title>
        <authorList>
            <person name="Goeker M."/>
        </authorList>
    </citation>
    <scope>NUCLEOTIDE SEQUENCE [LARGE SCALE GENOMIC DNA]</scope>
    <source>
        <strain evidence="7 8">DSM 29329</strain>
    </source>
</reference>
<keyword evidence="4 7" id="KW-0456">Lyase</keyword>
<dbReference type="PANTHER" id="PTHR43525">
    <property type="entry name" value="PROTEIN MALY"/>
    <property type="match status" value="1"/>
</dbReference>
<comment type="cofactor">
    <cofactor evidence="1">
        <name>pyridoxal 5'-phosphate</name>
        <dbReference type="ChEBI" id="CHEBI:597326"/>
    </cofactor>
</comment>
<dbReference type="Proteomes" id="UP000244069">
    <property type="component" value="Unassembled WGS sequence"/>
</dbReference>
<dbReference type="PANTHER" id="PTHR43525:SF1">
    <property type="entry name" value="PROTEIN MALY"/>
    <property type="match status" value="1"/>
</dbReference>
<dbReference type="Gene3D" id="3.90.1150.10">
    <property type="entry name" value="Aspartate Aminotransferase, domain 1"/>
    <property type="match status" value="1"/>
</dbReference>
<feature type="domain" description="Aminotransferase class I/classII large" evidence="6">
    <location>
        <begin position="44"/>
        <end position="383"/>
    </location>
</feature>
<evidence type="ECO:0000313" key="8">
    <source>
        <dbReference type="Proteomes" id="UP000244069"/>
    </source>
</evidence>
<dbReference type="GO" id="GO:0047804">
    <property type="term" value="F:cysteine-S-conjugate beta-lyase activity"/>
    <property type="evidence" value="ECO:0007669"/>
    <property type="project" value="UniProtKB-EC"/>
</dbReference>
<evidence type="ECO:0000313" key="7">
    <source>
        <dbReference type="EMBL" id="PTX41033.1"/>
    </source>
</evidence>
<dbReference type="InterPro" id="IPR015424">
    <property type="entry name" value="PyrdxlP-dep_Trfase"/>
</dbReference>
<dbReference type="InterPro" id="IPR051798">
    <property type="entry name" value="Class-II_PLP-Dep_Aminotrans"/>
</dbReference>
<dbReference type="Gene3D" id="3.40.640.10">
    <property type="entry name" value="Type I PLP-dependent aspartate aminotransferase-like (Major domain)"/>
    <property type="match status" value="1"/>
</dbReference>
<evidence type="ECO:0000256" key="5">
    <source>
        <dbReference type="ARBA" id="ARBA00037974"/>
    </source>
</evidence>
<proteinExistence type="inferred from homology"/>
<protein>
    <recommendedName>
        <fullName evidence="2">cysteine-S-conjugate beta-lyase</fullName>
        <ecNumber evidence="2">4.4.1.13</ecNumber>
    </recommendedName>
</protein>
<comment type="similarity">
    <text evidence="5">Belongs to the class-II pyridoxal-phosphate-dependent aminotransferase family. MalY/PatB cystathionine beta-lyase subfamily.</text>
</comment>
<evidence type="ECO:0000259" key="6">
    <source>
        <dbReference type="Pfam" id="PF00155"/>
    </source>
</evidence>
<evidence type="ECO:0000256" key="3">
    <source>
        <dbReference type="ARBA" id="ARBA00022898"/>
    </source>
</evidence>
<dbReference type="EMBL" id="QBKN01000033">
    <property type="protein sequence ID" value="PTX41033.1"/>
    <property type="molecule type" value="Genomic_DNA"/>
</dbReference>
<evidence type="ECO:0000256" key="2">
    <source>
        <dbReference type="ARBA" id="ARBA00012224"/>
    </source>
</evidence>
<dbReference type="OrthoDB" id="3224382at2"/>
<dbReference type="AlphaFoldDB" id="A0A2T6AB37"/>
<keyword evidence="8" id="KW-1185">Reference proteome</keyword>
<organism evidence="7 8">
    <name type="scientific">Allosediminivita pacifica</name>
    <dbReference type="NCBI Taxonomy" id="1267769"/>
    <lineage>
        <taxon>Bacteria</taxon>
        <taxon>Pseudomonadati</taxon>
        <taxon>Pseudomonadota</taxon>
        <taxon>Alphaproteobacteria</taxon>
        <taxon>Rhodobacterales</taxon>
        <taxon>Paracoccaceae</taxon>
        <taxon>Allosediminivita</taxon>
    </lineage>
</organism>
<dbReference type="InterPro" id="IPR015421">
    <property type="entry name" value="PyrdxlP-dep_Trfase_major"/>
</dbReference>
<dbReference type="InterPro" id="IPR004839">
    <property type="entry name" value="Aminotransferase_I/II_large"/>
</dbReference>
<dbReference type="InterPro" id="IPR027619">
    <property type="entry name" value="C-S_lyase_PatB-like"/>
</dbReference>
<dbReference type="GO" id="GO:0030170">
    <property type="term" value="F:pyridoxal phosphate binding"/>
    <property type="evidence" value="ECO:0007669"/>
    <property type="project" value="InterPro"/>
</dbReference>
<dbReference type="NCBIfam" id="TIGR04350">
    <property type="entry name" value="C_S_lyase_PatB"/>
    <property type="match status" value="1"/>
</dbReference>
<dbReference type="InterPro" id="IPR015422">
    <property type="entry name" value="PyrdxlP-dep_Trfase_small"/>
</dbReference>
<gene>
    <name evidence="7" type="ORF">C8N44_1336</name>
</gene>
<name>A0A2T6AB37_9RHOB</name>
<evidence type="ECO:0000256" key="1">
    <source>
        <dbReference type="ARBA" id="ARBA00001933"/>
    </source>
</evidence>
<comment type="caution">
    <text evidence="7">The sequence shown here is derived from an EMBL/GenBank/DDBJ whole genome shotgun (WGS) entry which is preliminary data.</text>
</comment>
<accession>A0A2T6AB37</accession>
<keyword evidence="3" id="KW-0663">Pyridoxal phosphate</keyword>
<dbReference type="Pfam" id="PF00155">
    <property type="entry name" value="Aminotran_1_2"/>
    <property type="match status" value="1"/>
</dbReference>
<dbReference type="EC" id="4.4.1.13" evidence="2"/>